<dbReference type="GO" id="GO:0008623">
    <property type="term" value="C:CHRAC"/>
    <property type="evidence" value="ECO:0007669"/>
    <property type="project" value="TreeGrafter"/>
</dbReference>
<dbReference type="SMART" id="SM00249">
    <property type="entry name" value="PHD"/>
    <property type="match status" value="1"/>
</dbReference>
<keyword evidence="6 13" id="KW-0175">Coiled coil</keyword>
<keyword evidence="4" id="KW-0862">Zinc</keyword>
<feature type="coiled-coil region" evidence="13">
    <location>
        <begin position="423"/>
        <end position="453"/>
    </location>
</feature>
<dbReference type="EMBL" id="CANHGI010000002">
    <property type="protein sequence ID" value="CAI5442653.1"/>
    <property type="molecule type" value="Genomic_DNA"/>
</dbReference>
<keyword evidence="5" id="KW-0805">Transcription regulation</keyword>
<dbReference type="InterPro" id="IPR019787">
    <property type="entry name" value="Znf_PHD-finger"/>
</dbReference>
<dbReference type="InterPro" id="IPR036427">
    <property type="entry name" value="Bromodomain-like_sf"/>
</dbReference>
<dbReference type="GO" id="GO:0003677">
    <property type="term" value="F:DNA binding"/>
    <property type="evidence" value="ECO:0007669"/>
    <property type="project" value="TreeGrafter"/>
</dbReference>
<evidence type="ECO:0000256" key="14">
    <source>
        <dbReference type="SAM" id="MobiDB-lite"/>
    </source>
</evidence>
<gene>
    <name evidence="19" type="ORF">CAMP_LOCUS5290</name>
</gene>
<feature type="compositionally biased region" description="Acidic residues" evidence="14">
    <location>
        <begin position="1269"/>
        <end position="1288"/>
    </location>
</feature>
<feature type="region of interest" description="Disordered" evidence="14">
    <location>
        <begin position="329"/>
        <end position="386"/>
    </location>
</feature>
<dbReference type="Pfam" id="PF00628">
    <property type="entry name" value="PHD"/>
    <property type="match status" value="1"/>
</dbReference>
<evidence type="ECO:0000259" key="16">
    <source>
        <dbReference type="PROSITE" id="PS50016"/>
    </source>
</evidence>
<evidence type="ECO:0000256" key="5">
    <source>
        <dbReference type="ARBA" id="ARBA00023015"/>
    </source>
</evidence>
<evidence type="ECO:0000259" key="17">
    <source>
        <dbReference type="PROSITE" id="PS50827"/>
    </source>
</evidence>
<dbReference type="PROSITE" id="PS01359">
    <property type="entry name" value="ZF_PHD_1"/>
    <property type="match status" value="1"/>
</dbReference>
<dbReference type="PROSITE" id="PS50016">
    <property type="entry name" value="ZF_PHD_2"/>
    <property type="match status" value="1"/>
</dbReference>
<sequence>MPLLHKKPFRRAEKPPDLKYDTKVFYLEATNEIFLRHEDYFNRVIELNSTVWSCAYTRKTNLTFFEALESEKEAHDSLSHFPDFLEKPIIFIVKNFTNRGRFEDLVNDCYNIMKERFFIGEEVTFTEKSRKYPAKIIGNYVLFDEAKANRYEDLRDAKGEPREPLLPTGELYRYTIQLLEGPHLMENGGDDEDDGIREHVPIEKLFRSKHIGSRQKVKLFLKNACYMPWPGDHYIVKDEYLIDGIVNSLEWDMLLAGDPPVCPQTPVLQRGRTPNVMKPGYVEPVKKVRRKKQEKEVVVTDVKEEVQENLEVKQEEYFDEDMKPDLEILKSNPAKKSRKKKSAPAPVAVEDIKTEEGEPLETPKKKRKISDGKKKTPKISEKKKKQIREQQEQLEPFFKDAEKYSIDLTEFKQDLVLLDEAIVEKFKESVKEAKEKEKEAQKEERRKKNRERTIYMRKREDLICDDLKPLPRFPTLELPKWINSDDFNEYLFVMQFFCTFQELLPLKEIRGTTDIYLSDIIIAIRCNDPQNSPYADLLRVILSSRADVADEEDGDEADLSNRDEIALLNAQNCDPGHSIYGEQIRESTELHYKIRKIHGKPVRHLPVDWMTLSEILRLVFMTSGYYSGLSTHRHRLYTRGNYKGYEDPCFEFRQNHPEIIEKLRSKTVFDLEPNERLEIMKALILQLLTYSKYRNYIDEQHNQIYEYRKEQKKLKLWDQTQEQEANQARIAIEQNTNENKNAKISQIGKRLKTHIKGLNEGRRVDREDLDTILLESVPYSELDLDEIVTARSLQKDEYAELMKELVSKIFEIHSMISDIIIGKDRAFRKYFIVDNLAAILIETPNPKLDHIGNCDEPSIVEKPELLIENETQEVFICSGNMETCKIHGKETKKWSYINGPEQFEKLMKTLNPRGFRENDLIEEFNQFKPNLIEILETTKNSIENGEWIEGLMTNSEDPAESWNIDWNQELRDLLLDFEEKIEQGQMGSITKTFGIDRIIWRENLKNLGDTMMLLKEDIMIGNEIVVSIEDLSKFDEIKKLCIAFFQIVKCISTKFIQQPFVNQHKDENGIPKPSEMFIRWQKSLIECESLSSLSLFLSTIEVQIQWGKSRLQGKCKKCRRKGATNELILCSECDNCYHLTCVNLENAEENEKESWKCVNCNANKRKLVNEEKRKKNTSSQIVVSAIERENGEDEMPMLLNETESDSKLISDTENSMSDMEITRTLSGRAVRKVQYNDMVKVATTRPKRSGLKNFSHKNFDSNDEYTSQTEEDETEQDSSEIITEEEKEEIDRRRSKRTPKRKNFEKLDQVKRQLPQNIREKMLKIENLLKESMREEFSWPFIEAVDRKEVPDYYDVIKRPMNLRAMMNKLKQRIYNEPIEIRNDFFLIIDNCETYNETESEIYRLSRQLFDFLNPRLDAIIDS</sequence>
<dbReference type="SMART" id="SM00571">
    <property type="entry name" value="DDT"/>
    <property type="match status" value="1"/>
</dbReference>
<dbReference type="PANTHER" id="PTHR46510:SF1">
    <property type="entry name" value="BROMODOMAIN ADJACENT TO ZINC FINGER DOMAIN PROTEIN 1A"/>
    <property type="match status" value="1"/>
</dbReference>
<dbReference type="PROSITE" id="PS00633">
    <property type="entry name" value="BROMODOMAIN_1"/>
    <property type="match status" value="1"/>
</dbReference>
<dbReference type="InterPro" id="IPR028941">
    <property type="entry name" value="WHIM2_dom"/>
</dbReference>
<dbReference type="InterPro" id="IPR047171">
    <property type="entry name" value="BAZ1A"/>
</dbReference>
<dbReference type="GO" id="GO:0006355">
    <property type="term" value="P:regulation of DNA-templated transcription"/>
    <property type="evidence" value="ECO:0007669"/>
    <property type="project" value="TreeGrafter"/>
</dbReference>
<dbReference type="GO" id="GO:0031445">
    <property type="term" value="P:regulation of heterochromatin formation"/>
    <property type="evidence" value="ECO:0007669"/>
    <property type="project" value="TreeGrafter"/>
</dbReference>
<evidence type="ECO:0000256" key="13">
    <source>
        <dbReference type="SAM" id="Coils"/>
    </source>
</evidence>
<evidence type="ECO:0000256" key="11">
    <source>
        <dbReference type="PROSITE-ProRule" id="PRU00146"/>
    </source>
</evidence>
<evidence type="ECO:0000256" key="2">
    <source>
        <dbReference type="ARBA" id="ARBA00022723"/>
    </source>
</evidence>
<dbReference type="Pfam" id="PF15612">
    <property type="entry name" value="WHIM1"/>
    <property type="match status" value="1"/>
</dbReference>
<feature type="region of interest" description="Disordered" evidence="14">
    <location>
        <begin position="1244"/>
        <end position="1305"/>
    </location>
</feature>
<keyword evidence="20" id="KW-1185">Reference proteome</keyword>
<feature type="compositionally biased region" description="Basic residues" evidence="14">
    <location>
        <begin position="333"/>
        <end position="342"/>
    </location>
</feature>
<dbReference type="InterPro" id="IPR018359">
    <property type="entry name" value="Bromodomain_CS"/>
</dbReference>
<dbReference type="PANTHER" id="PTHR46510">
    <property type="entry name" value="BROMODOMAIN ADJACENT TO ZINC FINGER DOMAIN PROTEIN 1A"/>
    <property type="match status" value="1"/>
</dbReference>
<evidence type="ECO:0000256" key="3">
    <source>
        <dbReference type="ARBA" id="ARBA00022771"/>
    </source>
</evidence>
<organism evidence="19 20">
    <name type="scientific">Caenorhabditis angaria</name>
    <dbReference type="NCBI Taxonomy" id="860376"/>
    <lineage>
        <taxon>Eukaryota</taxon>
        <taxon>Metazoa</taxon>
        <taxon>Ecdysozoa</taxon>
        <taxon>Nematoda</taxon>
        <taxon>Chromadorea</taxon>
        <taxon>Rhabditida</taxon>
        <taxon>Rhabditina</taxon>
        <taxon>Rhabditomorpha</taxon>
        <taxon>Rhabditoidea</taxon>
        <taxon>Rhabditidae</taxon>
        <taxon>Peloderinae</taxon>
        <taxon>Caenorhabditis</taxon>
    </lineage>
</organism>
<dbReference type="InterPro" id="IPR013083">
    <property type="entry name" value="Znf_RING/FYVE/PHD"/>
</dbReference>
<reference evidence="19" key="1">
    <citation type="submission" date="2022-11" db="EMBL/GenBank/DDBJ databases">
        <authorList>
            <person name="Kikuchi T."/>
        </authorList>
    </citation>
    <scope>NUCLEOTIDE SEQUENCE</scope>
    <source>
        <strain evidence="19">PS1010</strain>
    </source>
</reference>
<evidence type="ECO:0000313" key="20">
    <source>
        <dbReference type="Proteomes" id="UP001152747"/>
    </source>
</evidence>
<dbReference type="SUPFAM" id="SSF57903">
    <property type="entry name" value="FYVE/PHD zinc finger"/>
    <property type="match status" value="1"/>
</dbReference>
<keyword evidence="3 11" id="KW-0863">Zinc-finger</keyword>
<dbReference type="InterPro" id="IPR013136">
    <property type="entry name" value="WSTF_Acf1_Cbp146"/>
</dbReference>
<keyword evidence="7 10" id="KW-0103">Bromodomain</keyword>
<dbReference type="Gene3D" id="1.20.920.10">
    <property type="entry name" value="Bromodomain-like"/>
    <property type="match status" value="1"/>
</dbReference>
<dbReference type="InterPro" id="IPR028942">
    <property type="entry name" value="WHIM1_dom"/>
</dbReference>
<evidence type="ECO:0000256" key="9">
    <source>
        <dbReference type="ARBA" id="ARBA00023242"/>
    </source>
</evidence>
<dbReference type="SMART" id="SM00297">
    <property type="entry name" value="BROMO"/>
    <property type="match status" value="1"/>
</dbReference>
<protein>
    <submittedName>
        <fullName evidence="19">Uncharacterized protein</fullName>
    </submittedName>
</protein>
<feature type="domain" description="DDT" evidence="17">
    <location>
        <begin position="484"/>
        <end position="551"/>
    </location>
</feature>
<dbReference type="Pfam" id="PF10537">
    <property type="entry name" value="WAC_Acf1_DNA_bd"/>
    <property type="match status" value="1"/>
</dbReference>
<keyword evidence="9 12" id="KW-0539">Nucleus</keyword>
<evidence type="ECO:0000256" key="6">
    <source>
        <dbReference type="ARBA" id="ARBA00023054"/>
    </source>
</evidence>
<dbReference type="Gene3D" id="3.30.40.10">
    <property type="entry name" value="Zinc/RING finger domain, C3HC4 (zinc finger)"/>
    <property type="match status" value="1"/>
</dbReference>
<evidence type="ECO:0000256" key="4">
    <source>
        <dbReference type="ARBA" id="ARBA00022833"/>
    </source>
</evidence>
<dbReference type="InterPro" id="IPR018501">
    <property type="entry name" value="DDT_dom"/>
</dbReference>
<dbReference type="InterPro" id="IPR001965">
    <property type="entry name" value="Znf_PHD"/>
</dbReference>
<dbReference type="OrthoDB" id="332390at2759"/>
<keyword evidence="2" id="KW-0479">Metal-binding</keyword>
<accession>A0A9P1ID44</accession>
<dbReference type="Pfam" id="PF15613">
    <property type="entry name" value="WSD"/>
    <property type="match status" value="1"/>
</dbReference>
<evidence type="ECO:0000256" key="7">
    <source>
        <dbReference type="ARBA" id="ARBA00023117"/>
    </source>
</evidence>
<feature type="domain" description="PHD-type" evidence="16">
    <location>
        <begin position="1112"/>
        <end position="1163"/>
    </location>
</feature>
<dbReference type="SUPFAM" id="SSF47370">
    <property type="entry name" value="Bromodomain"/>
    <property type="match status" value="1"/>
</dbReference>
<dbReference type="PRINTS" id="PR00503">
    <property type="entry name" value="BROMODOMAIN"/>
</dbReference>
<evidence type="ECO:0000259" key="18">
    <source>
        <dbReference type="PROSITE" id="PS51136"/>
    </source>
</evidence>
<feature type="domain" description="Bromo" evidence="15">
    <location>
        <begin position="1333"/>
        <end position="1403"/>
    </location>
</feature>
<dbReference type="GO" id="GO:0006338">
    <property type="term" value="P:chromatin remodeling"/>
    <property type="evidence" value="ECO:0007669"/>
    <property type="project" value="InterPro"/>
</dbReference>
<evidence type="ECO:0000256" key="1">
    <source>
        <dbReference type="ARBA" id="ARBA00004123"/>
    </source>
</evidence>
<dbReference type="GO" id="GO:0008270">
    <property type="term" value="F:zinc ion binding"/>
    <property type="evidence" value="ECO:0007669"/>
    <property type="project" value="UniProtKB-KW"/>
</dbReference>
<comment type="caution">
    <text evidence="19">The sequence shown here is derived from an EMBL/GenBank/DDBJ whole genome shotgun (WGS) entry which is preliminary data.</text>
</comment>
<evidence type="ECO:0000256" key="8">
    <source>
        <dbReference type="ARBA" id="ARBA00023163"/>
    </source>
</evidence>
<dbReference type="Pfam" id="PF00439">
    <property type="entry name" value="Bromodomain"/>
    <property type="match status" value="1"/>
</dbReference>
<comment type="subcellular location">
    <subcellularLocation>
        <location evidence="1 12">Nucleus</location>
    </subcellularLocation>
</comment>
<dbReference type="Proteomes" id="UP001152747">
    <property type="component" value="Unassembled WGS sequence"/>
</dbReference>
<dbReference type="CDD" id="cd15489">
    <property type="entry name" value="PHD_SF"/>
    <property type="match status" value="1"/>
</dbReference>
<evidence type="ECO:0000259" key="15">
    <source>
        <dbReference type="PROSITE" id="PS50014"/>
    </source>
</evidence>
<name>A0A9P1ID44_9PELO</name>
<dbReference type="InterPro" id="IPR011011">
    <property type="entry name" value="Znf_FYVE_PHD"/>
</dbReference>
<feature type="compositionally biased region" description="Basic and acidic residues" evidence="14">
    <location>
        <begin position="369"/>
        <end position="380"/>
    </location>
</feature>
<proteinExistence type="predicted"/>
<evidence type="ECO:0000313" key="19">
    <source>
        <dbReference type="EMBL" id="CAI5442653.1"/>
    </source>
</evidence>
<dbReference type="GO" id="GO:0000228">
    <property type="term" value="C:nuclear chromosome"/>
    <property type="evidence" value="ECO:0007669"/>
    <property type="project" value="TreeGrafter"/>
</dbReference>
<dbReference type="InterPro" id="IPR001487">
    <property type="entry name" value="Bromodomain"/>
</dbReference>
<dbReference type="GO" id="GO:0045740">
    <property type="term" value="P:positive regulation of DNA replication"/>
    <property type="evidence" value="ECO:0007669"/>
    <property type="project" value="TreeGrafter"/>
</dbReference>
<feature type="domain" description="WAC" evidence="18">
    <location>
        <begin position="22"/>
        <end position="131"/>
    </location>
</feature>
<dbReference type="PROSITE" id="PS51136">
    <property type="entry name" value="WAC"/>
    <property type="match status" value="1"/>
</dbReference>
<evidence type="ECO:0000256" key="12">
    <source>
        <dbReference type="PROSITE-ProRule" id="PRU00475"/>
    </source>
</evidence>
<keyword evidence="8" id="KW-0804">Transcription</keyword>
<dbReference type="PROSITE" id="PS50014">
    <property type="entry name" value="BROMODOMAIN_2"/>
    <property type="match status" value="1"/>
</dbReference>
<evidence type="ECO:0000256" key="10">
    <source>
        <dbReference type="PROSITE-ProRule" id="PRU00035"/>
    </source>
</evidence>
<dbReference type="PROSITE" id="PS50827">
    <property type="entry name" value="DDT"/>
    <property type="match status" value="1"/>
</dbReference>
<dbReference type="InterPro" id="IPR019786">
    <property type="entry name" value="Zinc_finger_PHD-type_CS"/>
</dbReference>